<organism evidence="2 3">
    <name type="scientific">Candidatus Protochlamydia naegleriophila</name>
    <dbReference type="NCBI Taxonomy" id="389348"/>
    <lineage>
        <taxon>Bacteria</taxon>
        <taxon>Pseudomonadati</taxon>
        <taxon>Chlamydiota</taxon>
        <taxon>Chlamydiia</taxon>
        <taxon>Parachlamydiales</taxon>
        <taxon>Parachlamydiaceae</taxon>
        <taxon>Candidatus Protochlamydia</taxon>
    </lineage>
</organism>
<reference evidence="3" key="1">
    <citation type="submission" date="2015-09" db="EMBL/GenBank/DDBJ databases">
        <authorList>
            <person name="Bertelli C."/>
        </authorList>
    </citation>
    <scope>NUCLEOTIDE SEQUENCE [LARGE SCALE GENOMIC DNA]</scope>
    <source>
        <strain evidence="3">KNic</strain>
    </source>
</reference>
<dbReference type="AlphaFoldDB" id="A0A0U5JEE0"/>
<evidence type="ECO:0000313" key="3">
    <source>
        <dbReference type="Proteomes" id="UP000069902"/>
    </source>
</evidence>
<dbReference type="RefSeq" id="WP_059061678.1">
    <property type="nucleotide sequence ID" value="NZ_LN879502.1"/>
</dbReference>
<dbReference type="InParanoid" id="A0A0U5JEE0"/>
<accession>A0A0U5JEE0</accession>
<dbReference type="KEGG" id="pnl:PNK_1879"/>
<dbReference type="Proteomes" id="UP000069902">
    <property type="component" value="Chromosome cPNK"/>
</dbReference>
<sequence>MNFTVNVDYKQAIEDFSWSDSLEAPLPVELDEFNMLITEISKKIITASQLRPVLEMMSSKTLSLAETTYLIVQDQDRKASNSMTLSLIQQASTIEKNLLNHTVKRLSEDFIQVASNDLKTITLLFGIQRVHDLAGGILIRNLKQTQIEQVESDLAKLKELRNKYDPTALSQVEKDFLQKADREIAEKTELLEALKLSIN</sequence>
<gene>
    <name evidence="2" type="ORF">PNK_1879</name>
</gene>
<keyword evidence="1" id="KW-0175">Coiled coil</keyword>
<feature type="coiled-coil region" evidence="1">
    <location>
        <begin position="140"/>
        <end position="197"/>
    </location>
</feature>
<dbReference type="STRING" id="389348.PNK_1879"/>
<proteinExistence type="predicted"/>
<protein>
    <submittedName>
        <fullName evidence="2">Uncharacterized protein</fullName>
    </submittedName>
</protein>
<evidence type="ECO:0000256" key="1">
    <source>
        <dbReference type="SAM" id="Coils"/>
    </source>
</evidence>
<dbReference type="PATRIC" id="fig|389348.3.peg.2110"/>
<name>A0A0U5JEE0_9BACT</name>
<keyword evidence="3" id="KW-1185">Reference proteome</keyword>
<dbReference type="EMBL" id="LN879502">
    <property type="protein sequence ID" value="CUI17485.1"/>
    <property type="molecule type" value="Genomic_DNA"/>
</dbReference>
<evidence type="ECO:0000313" key="2">
    <source>
        <dbReference type="EMBL" id="CUI17485.1"/>
    </source>
</evidence>